<feature type="signal peptide" evidence="2">
    <location>
        <begin position="1"/>
        <end position="19"/>
    </location>
</feature>
<feature type="chain" id="PRO_5020759378" evidence="2">
    <location>
        <begin position="20"/>
        <end position="239"/>
    </location>
</feature>
<organism evidence="3 4">
    <name type="scientific">Flavobacterium stagni</name>
    <dbReference type="NCBI Taxonomy" id="2506421"/>
    <lineage>
        <taxon>Bacteria</taxon>
        <taxon>Pseudomonadati</taxon>
        <taxon>Bacteroidota</taxon>
        <taxon>Flavobacteriia</taxon>
        <taxon>Flavobacteriales</taxon>
        <taxon>Flavobacteriaceae</taxon>
        <taxon>Flavobacterium</taxon>
    </lineage>
</organism>
<dbReference type="Pfam" id="PF10677">
    <property type="entry name" value="DUF2490"/>
    <property type="match status" value="1"/>
</dbReference>
<reference evidence="4" key="1">
    <citation type="submission" date="2019-01" db="EMBL/GenBank/DDBJ databases">
        <title>Cytophagaceae bacterium strain CAR-16.</title>
        <authorList>
            <person name="Chen W.-M."/>
        </authorList>
    </citation>
    <scope>NUCLEOTIDE SEQUENCE [LARGE SCALE GENOMIC DNA]</scope>
    <source>
        <strain evidence="4">WWJ-16</strain>
    </source>
</reference>
<evidence type="ECO:0000313" key="3">
    <source>
        <dbReference type="EMBL" id="RXR24639.1"/>
    </source>
</evidence>
<dbReference type="RefSeq" id="WP_129460617.1">
    <property type="nucleotide sequence ID" value="NZ_SBKN01000001.1"/>
</dbReference>
<dbReference type="AlphaFoldDB" id="A0A4Q1KDJ5"/>
<keyword evidence="4" id="KW-1185">Reference proteome</keyword>
<dbReference type="SUPFAM" id="SSF56935">
    <property type="entry name" value="Porins"/>
    <property type="match status" value="1"/>
</dbReference>
<evidence type="ECO:0000256" key="2">
    <source>
        <dbReference type="SAM" id="SignalP"/>
    </source>
</evidence>
<dbReference type="OrthoDB" id="1365775at2"/>
<name>A0A4Q1KDJ5_9FLAO</name>
<evidence type="ECO:0000313" key="4">
    <source>
        <dbReference type="Proteomes" id="UP000289857"/>
    </source>
</evidence>
<dbReference type="InterPro" id="IPR019619">
    <property type="entry name" value="DUF2490"/>
</dbReference>
<gene>
    <name evidence="3" type="ORF">EQG61_04115</name>
</gene>
<accession>A0A4Q1KDJ5</accession>
<proteinExistence type="predicted"/>
<dbReference type="Gene3D" id="2.40.160.40">
    <property type="entry name" value="monomeric porin ompg"/>
    <property type="match status" value="1"/>
</dbReference>
<evidence type="ECO:0000256" key="1">
    <source>
        <dbReference type="ARBA" id="ARBA00022729"/>
    </source>
</evidence>
<sequence length="239" mass="28409">MTKKILFFCLMTMSLAAQNIDNQLRLSAAVDYQFAKKWKVETQYRYGLDHDFGAFQSSVIQTGITYKLTKKWDIEAGYRFATAFDHDNHRLFASVKFEHKFKKQYSISARIRYQWTTQQFDADFMANFKAPSQYLRERIAFEYNVPKSKWSFNVGPEFFIRLDKSPIAYHRIRYYAGAKYDLKYGQAIGITYFFEDRYKATQDDRSVWNVNYSLSLDTLLKKLKKGKDKEKKTKKEKAD</sequence>
<dbReference type="Proteomes" id="UP000289857">
    <property type="component" value="Unassembled WGS sequence"/>
</dbReference>
<keyword evidence="1 2" id="KW-0732">Signal</keyword>
<dbReference type="EMBL" id="SBKN01000001">
    <property type="protein sequence ID" value="RXR24639.1"/>
    <property type="molecule type" value="Genomic_DNA"/>
</dbReference>
<dbReference type="InterPro" id="IPR053713">
    <property type="entry name" value="Bact_OM_Channel_sf"/>
</dbReference>
<comment type="caution">
    <text evidence="3">The sequence shown here is derived from an EMBL/GenBank/DDBJ whole genome shotgun (WGS) entry which is preliminary data.</text>
</comment>
<protein>
    <submittedName>
        <fullName evidence="3">DUF2490 domain-containing protein</fullName>
    </submittedName>
</protein>